<dbReference type="EMBL" id="HACA01026435">
    <property type="protein sequence ID" value="CDW43796.1"/>
    <property type="molecule type" value="Transcribed_RNA"/>
</dbReference>
<reference evidence="1" key="1">
    <citation type="submission" date="2014-05" db="EMBL/GenBank/DDBJ databases">
        <authorList>
            <person name="Chronopoulou M."/>
        </authorList>
    </citation>
    <scope>NUCLEOTIDE SEQUENCE</scope>
    <source>
        <tissue evidence="1">Whole organism</tissue>
    </source>
</reference>
<dbReference type="AlphaFoldDB" id="A0A0K2V1D8"/>
<sequence>MSEKEFKSGTPPSQDICHPFFYSSLDNLVLNSEISCVDPQGLEEICPGCYF</sequence>
<protein>
    <submittedName>
        <fullName evidence="1">Uncharacterized protein</fullName>
    </submittedName>
</protein>
<proteinExistence type="predicted"/>
<organism evidence="1">
    <name type="scientific">Lepeophtheirus salmonis</name>
    <name type="common">Salmon louse</name>
    <name type="synonym">Caligus salmonis</name>
    <dbReference type="NCBI Taxonomy" id="72036"/>
    <lineage>
        <taxon>Eukaryota</taxon>
        <taxon>Metazoa</taxon>
        <taxon>Ecdysozoa</taxon>
        <taxon>Arthropoda</taxon>
        <taxon>Crustacea</taxon>
        <taxon>Multicrustacea</taxon>
        <taxon>Hexanauplia</taxon>
        <taxon>Copepoda</taxon>
        <taxon>Siphonostomatoida</taxon>
        <taxon>Caligidae</taxon>
        <taxon>Lepeophtheirus</taxon>
    </lineage>
</organism>
<accession>A0A0K2V1D8</accession>
<name>A0A0K2V1D8_LEPSM</name>
<evidence type="ECO:0000313" key="1">
    <source>
        <dbReference type="EMBL" id="CDW43796.1"/>
    </source>
</evidence>